<dbReference type="PANTHER" id="PTHR43553:SF24">
    <property type="entry name" value="ENERGY-COUPLING FACTOR TRANSPORTER ATP-BINDING PROTEIN ECFA1"/>
    <property type="match status" value="1"/>
</dbReference>
<dbReference type="InterPro" id="IPR003439">
    <property type="entry name" value="ABC_transporter-like_ATP-bd"/>
</dbReference>
<keyword evidence="4 7" id="KW-0067">ATP-binding</keyword>
<dbReference type="InterPro" id="IPR050095">
    <property type="entry name" value="ECF_ABC_transporter_ATP-bd"/>
</dbReference>
<sequence>MNPSGYRFIALLGGTSRAGLRAQNPPGAVCCKSYGARPGRIVEVTASGPLPAHRRGGPLRPGELAQAAVMAALCAVTAIISVVVPFAAGLALLGTVPMALLAYRYRLRALTAATIAAGMIAFLIAGLGGFMGVVHSAYIGGLTGVIKRKGRGTPTVVVAAVFAGLAFGALMVGMLAALTRLRHLIFKVMTANMDGLASFLARIHLESVGEDLKRYLADGLHYWPFIVLGHFTIGITVVSIFGWWALSRLLERMRGIPDVHKLDAAPGDDDAPIGPVPVRLDNVRFRYPGSSQDALREVSLDLHVGEHVAITGPNGSGKTTLMLLLAGREPTSGIVERPGAVGLGKLGGTAVVLQHPESQVLGTRVADDVVWGLPPGTKIDVGQLLSEVGLAGLAERDTGSLSGGELQRLALAAALAREPAMLIADEVTTMVDRQGREALLGVISGLTKRHRTALVHITHYNTEAESADRTIDLSDSPDNTTMVETTDVPVLSAGAEHGEQPPVLELVGVGHEYGRGTPWAKTALRDINVVIEQGDGVLIHGGNGSGKSTLAWIMAGLTIPTSGACLLDGRPTHEQVGAVALSFQAARLQLMRSRVDWEVASAAGFSPRDEDRVSAALGAVGLDPALAKRGIDQLSGGQMRRVVLAGLLACSPRALILDEPLAGLDAASQRGLMRMLEDLRRERGLTVVVISHDFTGMEGLCPRTLALRDGALEPVPTTAAGGRGV</sequence>
<feature type="domain" description="ABC transporter" evidence="6">
    <location>
        <begin position="504"/>
        <end position="724"/>
    </location>
</feature>
<keyword evidence="2" id="KW-0813">Transport</keyword>
<evidence type="ECO:0000313" key="8">
    <source>
        <dbReference type="Proteomes" id="UP000682202"/>
    </source>
</evidence>
<evidence type="ECO:0000313" key="7">
    <source>
        <dbReference type="EMBL" id="QUR68178.1"/>
    </source>
</evidence>
<keyword evidence="5" id="KW-1133">Transmembrane helix</keyword>
<evidence type="ECO:0000256" key="4">
    <source>
        <dbReference type="ARBA" id="ARBA00022840"/>
    </source>
</evidence>
<dbReference type="GO" id="GO:0042626">
    <property type="term" value="F:ATPase-coupled transmembrane transporter activity"/>
    <property type="evidence" value="ECO:0007669"/>
    <property type="project" value="TreeGrafter"/>
</dbReference>
<dbReference type="EMBL" id="CP046600">
    <property type="protein sequence ID" value="QUR68178.1"/>
    <property type="molecule type" value="Genomic_DNA"/>
</dbReference>
<dbReference type="GO" id="GO:0016887">
    <property type="term" value="F:ATP hydrolysis activity"/>
    <property type="evidence" value="ECO:0007669"/>
    <property type="project" value="InterPro"/>
</dbReference>
<feature type="transmembrane region" description="Helical" evidence="5">
    <location>
        <begin position="225"/>
        <end position="246"/>
    </location>
</feature>
<feature type="transmembrane region" description="Helical" evidence="5">
    <location>
        <begin position="67"/>
        <end position="100"/>
    </location>
</feature>
<evidence type="ECO:0000256" key="2">
    <source>
        <dbReference type="ARBA" id="ARBA00022448"/>
    </source>
</evidence>
<reference evidence="7" key="1">
    <citation type="submission" date="2019-12" db="EMBL/GenBank/DDBJ databases">
        <title>Mycobacterium spongiae sp. nov.</title>
        <authorList>
            <person name="Stinear T."/>
        </authorList>
    </citation>
    <scope>NUCLEOTIDE SEQUENCE</scope>
    <source>
        <strain evidence="7">FSD4b-SM</strain>
    </source>
</reference>
<dbReference type="CDD" id="cd03225">
    <property type="entry name" value="ABC_cobalt_CbiO_domain1"/>
    <property type="match status" value="2"/>
</dbReference>
<dbReference type="InterPro" id="IPR003593">
    <property type="entry name" value="AAA+_ATPase"/>
</dbReference>
<accession>A0A975JZB9</accession>
<keyword evidence="8" id="KW-1185">Reference proteome</keyword>
<dbReference type="Gene3D" id="3.40.50.300">
    <property type="entry name" value="P-loop containing nucleotide triphosphate hydrolases"/>
    <property type="match status" value="2"/>
</dbReference>
<dbReference type="GO" id="GO:0043190">
    <property type="term" value="C:ATP-binding cassette (ABC) transporter complex"/>
    <property type="evidence" value="ECO:0007669"/>
    <property type="project" value="TreeGrafter"/>
</dbReference>
<evidence type="ECO:0000259" key="6">
    <source>
        <dbReference type="PROSITE" id="PS50893"/>
    </source>
</evidence>
<dbReference type="PROSITE" id="PS00211">
    <property type="entry name" value="ABC_TRANSPORTER_1"/>
    <property type="match status" value="2"/>
</dbReference>
<dbReference type="AlphaFoldDB" id="A0A975JZB9"/>
<dbReference type="InterPro" id="IPR015856">
    <property type="entry name" value="ABC_transpr_CbiO/EcfA_su"/>
</dbReference>
<evidence type="ECO:0000256" key="5">
    <source>
        <dbReference type="SAM" id="Phobius"/>
    </source>
</evidence>
<dbReference type="PANTHER" id="PTHR43553">
    <property type="entry name" value="HEAVY METAL TRANSPORTER"/>
    <property type="match status" value="1"/>
</dbReference>
<dbReference type="GO" id="GO:0005524">
    <property type="term" value="F:ATP binding"/>
    <property type="evidence" value="ECO:0007669"/>
    <property type="project" value="UniProtKB-KW"/>
</dbReference>
<dbReference type="SUPFAM" id="SSF52540">
    <property type="entry name" value="P-loop containing nucleoside triphosphate hydrolases"/>
    <property type="match status" value="2"/>
</dbReference>
<feature type="transmembrane region" description="Helical" evidence="5">
    <location>
        <begin position="112"/>
        <end position="135"/>
    </location>
</feature>
<dbReference type="InterPro" id="IPR027417">
    <property type="entry name" value="P-loop_NTPase"/>
</dbReference>
<evidence type="ECO:0000256" key="1">
    <source>
        <dbReference type="ARBA" id="ARBA00005417"/>
    </source>
</evidence>
<gene>
    <name evidence="7" type="ORF">F6B93_14780</name>
</gene>
<dbReference type="InterPro" id="IPR017871">
    <property type="entry name" value="ABC_transporter-like_CS"/>
</dbReference>
<evidence type="ECO:0000256" key="3">
    <source>
        <dbReference type="ARBA" id="ARBA00022741"/>
    </source>
</evidence>
<dbReference type="Pfam" id="PF00005">
    <property type="entry name" value="ABC_tran"/>
    <property type="match status" value="2"/>
</dbReference>
<comment type="similarity">
    <text evidence="1">Belongs to the ABC transporter superfamily.</text>
</comment>
<organism evidence="7 8">
    <name type="scientific">Mycobacterium spongiae</name>
    <dbReference type="NCBI Taxonomy" id="886343"/>
    <lineage>
        <taxon>Bacteria</taxon>
        <taxon>Bacillati</taxon>
        <taxon>Actinomycetota</taxon>
        <taxon>Actinomycetes</taxon>
        <taxon>Mycobacteriales</taxon>
        <taxon>Mycobacteriaceae</taxon>
        <taxon>Mycobacterium</taxon>
    </lineage>
</organism>
<keyword evidence="5" id="KW-0472">Membrane</keyword>
<dbReference type="Proteomes" id="UP000682202">
    <property type="component" value="Chromosome"/>
</dbReference>
<dbReference type="PROSITE" id="PS50893">
    <property type="entry name" value="ABC_TRANSPORTER_2"/>
    <property type="match status" value="2"/>
</dbReference>
<protein>
    <submittedName>
        <fullName evidence="7">ATP-binding cassette domain-containing protein</fullName>
    </submittedName>
</protein>
<feature type="transmembrane region" description="Helical" evidence="5">
    <location>
        <begin position="155"/>
        <end position="177"/>
    </location>
</feature>
<keyword evidence="3" id="KW-0547">Nucleotide-binding</keyword>
<dbReference type="KEGG" id="mspg:F6B93_14780"/>
<feature type="domain" description="ABC transporter" evidence="6">
    <location>
        <begin position="278"/>
        <end position="510"/>
    </location>
</feature>
<name>A0A975JZB9_9MYCO</name>
<proteinExistence type="inferred from homology"/>
<dbReference type="SMART" id="SM00382">
    <property type="entry name" value="AAA"/>
    <property type="match status" value="2"/>
</dbReference>
<keyword evidence="5" id="KW-0812">Transmembrane</keyword>